<evidence type="ECO:0000313" key="3">
    <source>
        <dbReference type="Proteomes" id="UP000317998"/>
    </source>
</evidence>
<dbReference type="EMBL" id="VFOM01000001">
    <property type="protein sequence ID" value="TQL47203.1"/>
    <property type="molecule type" value="Genomic_DNA"/>
</dbReference>
<keyword evidence="1" id="KW-0812">Transmembrane</keyword>
<dbReference type="AlphaFoldDB" id="A0A542YGI6"/>
<reference evidence="2 3" key="1">
    <citation type="submission" date="2019-06" db="EMBL/GenBank/DDBJ databases">
        <title>Sequencing the genomes of 1000 actinobacteria strains.</title>
        <authorList>
            <person name="Klenk H.-P."/>
        </authorList>
    </citation>
    <scope>NUCLEOTIDE SEQUENCE [LARGE SCALE GENOMIC DNA]</scope>
    <source>
        <strain evidence="2 3">DSM 26477</strain>
    </source>
</reference>
<feature type="transmembrane region" description="Helical" evidence="1">
    <location>
        <begin position="315"/>
        <end position="335"/>
    </location>
</feature>
<feature type="transmembrane region" description="Helical" evidence="1">
    <location>
        <begin position="275"/>
        <end position="295"/>
    </location>
</feature>
<name>A0A542YGI6_9MICO</name>
<proteinExistence type="predicted"/>
<keyword evidence="1" id="KW-1133">Transmembrane helix</keyword>
<sequence>MSGVARALIMVLASTLPWATRERYREEWLADAEGAGEAGVTQGSVLLGAAAMAVRVNRLAAPDDDTALIATFRRVRWGTALLLASGVIGFGSWVGAGSTVPEVTVAIALMFVVAALAQLGLVARFRGGYTWLAFGLVVIGLGLGVLSLTQIRLLAVLGLFATLAGLILFLVSGPVRMAPSGRGTSSPAARIVAGVAVSLVLVGAVALGALDGFVWMPVALSGGMPLDELRAMMVAANELNSADVMIVIWVVFWAIASLLPAALAVARKRVRVRTIVLLGLGILATLIFFQWWATFSMGMGVADTVPGASGGMSPFGHWFALVGQGALVGIILAVVGGDVRDRGDVEHLVPARA</sequence>
<feature type="transmembrane region" description="Helical" evidence="1">
    <location>
        <begin position="246"/>
        <end position="266"/>
    </location>
</feature>
<feature type="transmembrane region" description="Helical" evidence="1">
    <location>
        <begin position="153"/>
        <end position="171"/>
    </location>
</feature>
<feature type="transmembrane region" description="Helical" evidence="1">
    <location>
        <begin position="77"/>
        <end position="97"/>
    </location>
</feature>
<evidence type="ECO:0000313" key="2">
    <source>
        <dbReference type="EMBL" id="TQL47203.1"/>
    </source>
</evidence>
<keyword evidence="1" id="KW-0472">Membrane</keyword>
<feature type="transmembrane region" description="Helical" evidence="1">
    <location>
        <begin position="191"/>
        <end position="216"/>
    </location>
</feature>
<organism evidence="2 3">
    <name type="scientific">Homoserinimonas aerilata</name>
    <dbReference type="NCBI Taxonomy" id="1162970"/>
    <lineage>
        <taxon>Bacteria</taxon>
        <taxon>Bacillati</taxon>
        <taxon>Actinomycetota</taxon>
        <taxon>Actinomycetes</taxon>
        <taxon>Micrococcales</taxon>
        <taxon>Microbacteriaceae</taxon>
        <taxon>Homoserinimonas</taxon>
    </lineage>
</organism>
<dbReference type="Proteomes" id="UP000317998">
    <property type="component" value="Unassembled WGS sequence"/>
</dbReference>
<comment type="caution">
    <text evidence="2">The sequence shown here is derived from an EMBL/GenBank/DDBJ whole genome shotgun (WGS) entry which is preliminary data.</text>
</comment>
<dbReference type="RefSeq" id="WP_141879483.1">
    <property type="nucleotide sequence ID" value="NZ_VFOM01000001.1"/>
</dbReference>
<evidence type="ECO:0000256" key="1">
    <source>
        <dbReference type="SAM" id="Phobius"/>
    </source>
</evidence>
<gene>
    <name evidence="2" type="ORF">FB562_0255</name>
</gene>
<protein>
    <submittedName>
        <fullName evidence="2">Uncharacterized protein</fullName>
    </submittedName>
</protein>
<dbReference type="OrthoDB" id="4794482at2"/>
<keyword evidence="3" id="KW-1185">Reference proteome</keyword>
<feature type="transmembrane region" description="Helical" evidence="1">
    <location>
        <begin position="103"/>
        <end position="122"/>
    </location>
</feature>
<feature type="transmembrane region" description="Helical" evidence="1">
    <location>
        <begin position="129"/>
        <end position="147"/>
    </location>
</feature>
<accession>A0A542YGI6</accession>